<proteinExistence type="predicted"/>
<dbReference type="EMBL" id="NBII01000005">
    <property type="protein sequence ID" value="PAV19096.1"/>
    <property type="molecule type" value="Genomic_DNA"/>
</dbReference>
<feature type="transmembrane region" description="Helical" evidence="2">
    <location>
        <begin position="12"/>
        <end position="32"/>
    </location>
</feature>
<organism evidence="3 4">
    <name type="scientific">Pyrrhoderma noxium</name>
    <dbReference type="NCBI Taxonomy" id="2282107"/>
    <lineage>
        <taxon>Eukaryota</taxon>
        <taxon>Fungi</taxon>
        <taxon>Dikarya</taxon>
        <taxon>Basidiomycota</taxon>
        <taxon>Agaricomycotina</taxon>
        <taxon>Agaricomycetes</taxon>
        <taxon>Hymenochaetales</taxon>
        <taxon>Hymenochaetaceae</taxon>
        <taxon>Pyrrhoderma</taxon>
    </lineage>
</organism>
<evidence type="ECO:0000256" key="2">
    <source>
        <dbReference type="SAM" id="Phobius"/>
    </source>
</evidence>
<keyword evidence="2" id="KW-0812">Transmembrane</keyword>
<keyword evidence="2" id="KW-1133">Transmembrane helix</keyword>
<gene>
    <name evidence="3" type="ORF">PNOK_0594000</name>
</gene>
<reference evidence="3 4" key="1">
    <citation type="journal article" date="2017" name="Mol. Ecol.">
        <title>Comparative and population genomic landscape of Phellinus noxius: A hypervariable fungus causing root rot in trees.</title>
        <authorList>
            <person name="Chung C.L."/>
            <person name="Lee T.J."/>
            <person name="Akiba M."/>
            <person name="Lee H.H."/>
            <person name="Kuo T.H."/>
            <person name="Liu D."/>
            <person name="Ke H.M."/>
            <person name="Yokoi T."/>
            <person name="Roa M.B."/>
            <person name="Lu M.J."/>
            <person name="Chang Y.Y."/>
            <person name="Ann P.J."/>
            <person name="Tsai J.N."/>
            <person name="Chen C.Y."/>
            <person name="Tzean S.S."/>
            <person name="Ota Y."/>
            <person name="Hattori T."/>
            <person name="Sahashi N."/>
            <person name="Liou R.F."/>
            <person name="Kikuchi T."/>
            <person name="Tsai I.J."/>
        </authorList>
    </citation>
    <scope>NUCLEOTIDE SEQUENCE [LARGE SCALE GENOMIC DNA]</scope>
    <source>
        <strain evidence="3 4">FFPRI411160</strain>
    </source>
</reference>
<protein>
    <submittedName>
        <fullName evidence="3">Uncharacterized protein</fullName>
    </submittedName>
</protein>
<feature type="compositionally biased region" description="Polar residues" evidence="1">
    <location>
        <begin position="206"/>
        <end position="218"/>
    </location>
</feature>
<keyword evidence="2" id="KW-0472">Membrane</keyword>
<comment type="caution">
    <text evidence="3">The sequence shown here is derived from an EMBL/GenBank/DDBJ whole genome shotgun (WGS) entry which is preliminary data.</text>
</comment>
<accession>A0A286UHJ4</accession>
<evidence type="ECO:0000313" key="3">
    <source>
        <dbReference type="EMBL" id="PAV19096.1"/>
    </source>
</evidence>
<name>A0A286UHJ4_9AGAM</name>
<keyword evidence="4" id="KW-1185">Reference proteome</keyword>
<dbReference type="InParanoid" id="A0A286UHJ4"/>
<evidence type="ECO:0000313" key="4">
    <source>
        <dbReference type="Proteomes" id="UP000217199"/>
    </source>
</evidence>
<dbReference type="Proteomes" id="UP000217199">
    <property type="component" value="Unassembled WGS sequence"/>
</dbReference>
<feature type="region of interest" description="Disordered" evidence="1">
    <location>
        <begin position="200"/>
        <end position="219"/>
    </location>
</feature>
<dbReference type="AlphaFoldDB" id="A0A286UHJ4"/>
<sequence>MTSIPPVGQDVLIAILDVSIALGVLASLFYLCRRKSRDKYILPKNKAQANLPRGSWYHLRSFLLLRGKQNTRRGLHRNFRKKCSFNCDHEKGFCPNMYMDGQTAGFGESLSGPSLARVLAYINALPPDTNDYFTIREVSIRSESEIGSEDISDTETAIDLGWLEVVRDFPRPPDVALLRNEQSLCQNAIVSTIIDEYLPPNPASYPSPSTRPSFSPETSPVYFPSGRMRSSLRCPQINVSSVPIDKSWGSSSAQSSELNNAPIFQRTFF</sequence>
<evidence type="ECO:0000256" key="1">
    <source>
        <dbReference type="SAM" id="MobiDB-lite"/>
    </source>
</evidence>